<name>A0AAD9Q5M7_ACRCE</name>
<evidence type="ECO:0000313" key="3">
    <source>
        <dbReference type="Proteomes" id="UP001249851"/>
    </source>
</evidence>
<keyword evidence="3" id="KW-1185">Reference proteome</keyword>
<dbReference type="InterPro" id="IPR011604">
    <property type="entry name" value="PDDEXK-like_dom_sf"/>
</dbReference>
<dbReference type="CDD" id="cd22343">
    <property type="entry name" value="PDDEXK_lambda_exonuclease-like"/>
    <property type="match status" value="1"/>
</dbReference>
<dbReference type="Pfam" id="PF09588">
    <property type="entry name" value="YqaJ"/>
    <property type="match status" value="1"/>
</dbReference>
<dbReference type="Proteomes" id="UP001249851">
    <property type="component" value="Unassembled WGS sequence"/>
</dbReference>
<reference evidence="2" key="2">
    <citation type="journal article" date="2023" name="Science">
        <title>Genomic signatures of disease resistance in endangered staghorn corals.</title>
        <authorList>
            <person name="Vollmer S.V."/>
            <person name="Selwyn J.D."/>
            <person name="Despard B.A."/>
            <person name="Roesel C.L."/>
        </authorList>
    </citation>
    <scope>NUCLEOTIDE SEQUENCE</scope>
    <source>
        <strain evidence="2">K2</strain>
    </source>
</reference>
<dbReference type="EMBL" id="JARQWQ010000064">
    <property type="protein sequence ID" value="KAK2555188.1"/>
    <property type="molecule type" value="Genomic_DNA"/>
</dbReference>
<dbReference type="InterPro" id="IPR019080">
    <property type="entry name" value="YqaJ_viral_recombinase"/>
</dbReference>
<dbReference type="PANTHER" id="PTHR46609">
    <property type="entry name" value="EXONUCLEASE, PHAGE-TYPE/RECB, C-TERMINAL DOMAIN-CONTAINING PROTEIN"/>
    <property type="match status" value="1"/>
</dbReference>
<reference evidence="2" key="1">
    <citation type="journal article" date="2023" name="G3 (Bethesda)">
        <title>Whole genome assembly and annotation of the endangered Caribbean coral Acropora cervicornis.</title>
        <authorList>
            <person name="Selwyn J.D."/>
            <person name="Vollmer S.V."/>
        </authorList>
    </citation>
    <scope>NUCLEOTIDE SEQUENCE</scope>
    <source>
        <strain evidence="2">K2</strain>
    </source>
</reference>
<dbReference type="Gene3D" id="3.90.320.10">
    <property type="match status" value="1"/>
</dbReference>
<accession>A0AAD9Q5M7</accession>
<dbReference type="GO" id="GO:0006281">
    <property type="term" value="P:DNA repair"/>
    <property type="evidence" value="ECO:0007669"/>
    <property type="project" value="UniProtKB-ARBA"/>
</dbReference>
<dbReference type="SUPFAM" id="SSF52980">
    <property type="entry name" value="Restriction endonuclease-like"/>
    <property type="match status" value="1"/>
</dbReference>
<sequence>MASQSGVGTRGERKDLNWTKTLRPLPKFTIEQIHNHMEDCGKKDIGSKGYKFFTESYIHDVYVGYDEGAGHATIKASCFRSQRKNEEAHKLSLKGGRGDNADAKVLETSCSCKAGIEPFPDLPLANLNDSFNPPILDQPQNDVIKKITINLTESQQIEKITVRQSLEPEWLFQRSKRLTASNFGKVIKRKRPPTESFLRDIFVPKDLSKVSSIRHGRQQELIVRSLYSRKMQKMCKQFIVFDAGLVVNPSFPYLGASPDGKVYDPTEKDPFGLLEIKNPYTWRNHTMEEASNDPNFCLHMVNGKPKLKENDKSGYYDQVQGQLAVTGLPWCDFVVHLSGSHNINVERIYFNQRHWHENLFPKLKKFYFDHALPFLAKA</sequence>
<protein>
    <recommendedName>
        <fullName evidence="1">YqaJ viral recombinase domain-containing protein</fullName>
    </recommendedName>
</protein>
<proteinExistence type="predicted"/>
<dbReference type="AlphaFoldDB" id="A0AAD9Q5M7"/>
<gene>
    <name evidence="2" type="ORF">P5673_023165</name>
</gene>
<dbReference type="InterPro" id="IPR051703">
    <property type="entry name" value="NF-kappa-B_Signaling_Reg"/>
</dbReference>
<evidence type="ECO:0000313" key="2">
    <source>
        <dbReference type="EMBL" id="KAK2555188.1"/>
    </source>
</evidence>
<feature type="domain" description="YqaJ viral recombinase" evidence="1">
    <location>
        <begin position="169"/>
        <end position="328"/>
    </location>
</feature>
<comment type="caution">
    <text evidence="2">The sequence shown here is derived from an EMBL/GenBank/DDBJ whole genome shotgun (WGS) entry which is preliminary data.</text>
</comment>
<evidence type="ECO:0000259" key="1">
    <source>
        <dbReference type="Pfam" id="PF09588"/>
    </source>
</evidence>
<dbReference type="PANTHER" id="PTHR46609:SF8">
    <property type="entry name" value="YQAJ VIRAL RECOMBINASE DOMAIN-CONTAINING PROTEIN"/>
    <property type="match status" value="1"/>
</dbReference>
<dbReference type="InterPro" id="IPR011335">
    <property type="entry name" value="Restrct_endonuc-II-like"/>
</dbReference>
<organism evidence="2 3">
    <name type="scientific">Acropora cervicornis</name>
    <name type="common">Staghorn coral</name>
    <dbReference type="NCBI Taxonomy" id="6130"/>
    <lineage>
        <taxon>Eukaryota</taxon>
        <taxon>Metazoa</taxon>
        <taxon>Cnidaria</taxon>
        <taxon>Anthozoa</taxon>
        <taxon>Hexacorallia</taxon>
        <taxon>Scleractinia</taxon>
        <taxon>Astrocoeniina</taxon>
        <taxon>Acroporidae</taxon>
        <taxon>Acropora</taxon>
    </lineage>
</organism>